<dbReference type="EMBL" id="CP073720">
    <property type="protein sequence ID" value="UWP79964.1"/>
    <property type="molecule type" value="Genomic_DNA"/>
</dbReference>
<comment type="similarity">
    <text evidence="1">Belongs to the peptidase C40 family.</text>
</comment>
<dbReference type="PROSITE" id="PS51935">
    <property type="entry name" value="NLPC_P60"/>
    <property type="match status" value="1"/>
</dbReference>
<dbReference type="InterPro" id="IPR051794">
    <property type="entry name" value="PG_Endopeptidase_C40"/>
</dbReference>
<dbReference type="SUPFAM" id="SSF54001">
    <property type="entry name" value="Cysteine proteinases"/>
    <property type="match status" value="1"/>
</dbReference>
<organism evidence="8 9">
    <name type="scientific">Dactylosporangium fulvum</name>
    <dbReference type="NCBI Taxonomy" id="53359"/>
    <lineage>
        <taxon>Bacteria</taxon>
        <taxon>Bacillati</taxon>
        <taxon>Actinomycetota</taxon>
        <taxon>Actinomycetes</taxon>
        <taxon>Micromonosporales</taxon>
        <taxon>Micromonosporaceae</taxon>
        <taxon>Dactylosporangium</taxon>
    </lineage>
</organism>
<evidence type="ECO:0000256" key="6">
    <source>
        <dbReference type="SAM" id="SignalP"/>
    </source>
</evidence>
<dbReference type="Gene3D" id="6.10.250.3150">
    <property type="match status" value="1"/>
</dbReference>
<name>A0ABY5VT16_9ACTN</name>
<accession>A0ABY5VT16</accession>
<sequence length="333" mass="35570">MPPRCPRRVRSHPARAARLAAAALAAVIAILMSTGAAHAEPSPAQLEAQIDEAWNQLEPTIEKYNQVHTLLKDNQAKAAALQRQLQPLEAQVEAAMGQVSEIAVRAFKGGQVTALDVLLHTDSPEALLGQLAVVNEIARNQRASVRSVAEARDKLAGDKQALDAIIAQQSQQDADLAAKKKEIEGKIAELQKLRQQAYGSGGGTGALKPVACPVDYLGGPGGTAAKKACSLIGKPYVWGAAGPDGYDCSGLTLTAWAAAGVKLRHYTKWQWEDTKAVSRSELRPGDLVFFFSDLHHMGLYVGGGWMVHAPTTGDHVRMAKLEGRPITGYRRPG</sequence>
<evidence type="ECO:0000256" key="5">
    <source>
        <dbReference type="SAM" id="Coils"/>
    </source>
</evidence>
<keyword evidence="5" id="KW-0175">Coiled coil</keyword>
<dbReference type="InterPro" id="IPR038765">
    <property type="entry name" value="Papain-like_cys_pep_sf"/>
</dbReference>
<protein>
    <submittedName>
        <fullName evidence="8">NlpC/P60 family protein</fullName>
    </submittedName>
</protein>
<evidence type="ECO:0000313" key="9">
    <source>
        <dbReference type="Proteomes" id="UP001059617"/>
    </source>
</evidence>
<keyword evidence="9" id="KW-1185">Reference proteome</keyword>
<dbReference type="InterPro" id="IPR000064">
    <property type="entry name" value="NLP_P60_dom"/>
</dbReference>
<evidence type="ECO:0000256" key="3">
    <source>
        <dbReference type="ARBA" id="ARBA00022801"/>
    </source>
</evidence>
<evidence type="ECO:0000256" key="2">
    <source>
        <dbReference type="ARBA" id="ARBA00022670"/>
    </source>
</evidence>
<feature type="chain" id="PRO_5047351308" evidence="6">
    <location>
        <begin position="40"/>
        <end position="333"/>
    </location>
</feature>
<evidence type="ECO:0000313" key="8">
    <source>
        <dbReference type="EMBL" id="UWP79964.1"/>
    </source>
</evidence>
<reference evidence="8" key="2">
    <citation type="submission" date="2022-09" db="EMBL/GenBank/DDBJ databases">
        <title>Biosynthetic gene clusters of Dactylosporangioum fulvum.</title>
        <authorList>
            <person name="Caradec T."/>
        </authorList>
    </citation>
    <scope>NUCLEOTIDE SEQUENCE</scope>
    <source>
        <strain evidence="8">NRRL B-16292</strain>
    </source>
</reference>
<feature type="coiled-coil region" evidence="5">
    <location>
        <begin position="71"/>
        <end position="98"/>
    </location>
</feature>
<dbReference type="PANTHER" id="PTHR47359:SF3">
    <property type="entry name" value="NLP_P60 DOMAIN-CONTAINING PROTEIN-RELATED"/>
    <property type="match status" value="1"/>
</dbReference>
<dbReference type="Proteomes" id="UP001059617">
    <property type="component" value="Chromosome"/>
</dbReference>
<dbReference type="RefSeq" id="WP_259857722.1">
    <property type="nucleotide sequence ID" value="NZ_BAAAST010000001.1"/>
</dbReference>
<evidence type="ECO:0000259" key="7">
    <source>
        <dbReference type="PROSITE" id="PS51935"/>
    </source>
</evidence>
<gene>
    <name evidence="8" type="ORF">Dfulv_33010</name>
</gene>
<evidence type="ECO:0000256" key="4">
    <source>
        <dbReference type="ARBA" id="ARBA00022807"/>
    </source>
</evidence>
<keyword evidence="4" id="KW-0788">Thiol protease</keyword>
<proteinExistence type="inferred from homology"/>
<feature type="signal peptide" evidence="6">
    <location>
        <begin position="1"/>
        <end position="39"/>
    </location>
</feature>
<reference evidence="8" key="1">
    <citation type="submission" date="2021-04" db="EMBL/GenBank/DDBJ databases">
        <authorList>
            <person name="Hartkoorn R.C."/>
            <person name="Beaudoing E."/>
            <person name="Hot D."/>
        </authorList>
    </citation>
    <scope>NUCLEOTIDE SEQUENCE</scope>
    <source>
        <strain evidence="8">NRRL B-16292</strain>
    </source>
</reference>
<dbReference type="Pfam" id="PF00877">
    <property type="entry name" value="NLPC_P60"/>
    <property type="match status" value="1"/>
</dbReference>
<keyword evidence="2" id="KW-0645">Protease</keyword>
<dbReference type="Gene3D" id="3.90.1720.10">
    <property type="entry name" value="endopeptidase domain like (from Nostoc punctiforme)"/>
    <property type="match status" value="1"/>
</dbReference>
<evidence type="ECO:0000256" key="1">
    <source>
        <dbReference type="ARBA" id="ARBA00007074"/>
    </source>
</evidence>
<feature type="domain" description="NlpC/P60" evidence="7">
    <location>
        <begin position="218"/>
        <end position="333"/>
    </location>
</feature>
<keyword evidence="3" id="KW-0378">Hydrolase</keyword>
<dbReference type="PANTHER" id="PTHR47359">
    <property type="entry name" value="PEPTIDOGLYCAN DL-ENDOPEPTIDASE CWLO"/>
    <property type="match status" value="1"/>
</dbReference>
<keyword evidence="6" id="KW-0732">Signal</keyword>